<dbReference type="Pfam" id="PF05922">
    <property type="entry name" value="Inhibitor_I9"/>
    <property type="match status" value="1"/>
</dbReference>
<feature type="active site" description="Charge relay system" evidence="6">
    <location>
        <position position="190"/>
    </location>
</feature>
<dbReference type="Pfam" id="PF00082">
    <property type="entry name" value="Peptidase_S8"/>
    <property type="match status" value="1"/>
</dbReference>
<dbReference type="AlphaFoldDB" id="A0A6G1IRG4"/>
<dbReference type="GO" id="GO:0005576">
    <property type="term" value="C:extracellular region"/>
    <property type="evidence" value="ECO:0007669"/>
    <property type="project" value="UniProtKB-ARBA"/>
</dbReference>
<gene>
    <name evidence="10" type="ORF">K458DRAFT_344497</name>
</gene>
<dbReference type="InterPro" id="IPR034193">
    <property type="entry name" value="PCSK9_ProteinaseK-like"/>
</dbReference>
<dbReference type="GO" id="GO:0004252">
    <property type="term" value="F:serine-type endopeptidase activity"/>
    <property type="evidence" value="ECO:0007669"/>
    <property type="project" value="UniProtKB-UniRule"/>
</dbReference>
<feature type="chain" id="PRO_5026314278" evidence="7">
    <location>
        <begin position="22"/>
        <end position="404"/>
    </location>
</feature>
<sequence length="404" mass="42257">MQFFTRFLAVAAAAAPFFVQAAPVPGSAVDTTIPGKWIIQLKPEADIATVASHVQDIHARNIARRDVSEDEQGGIEQEYSLGEFKGYAGSFDAATVEELKNLPEVLSVEEDFIMTTLDMVTQTAPVNWGLGSISSRSPNASAYIYDSSAGEGMFNYIVDTGVRTTHTEFGGRAVWGFNAVNTDNNDNAGHGTHVAGITSGTTYGVAKKATVVAVKVFEGNRGSASTVINGFTWAANDIVAKNRTKIAVINMSLGGSASATWDAAITAAWEQGVLAVVAAGNENRDANLVSPARSPEAITVGNLQRDDFRRQGSTGSNYGTAVDIFAAGTEIVSSYRTSDTATESLTGTSMASPHVAGLVSYIRGLEGPMSAADVKAKVLALATPDRVQDTKGSANLVAFNGISA</sequence>
<evidence type="ECO:0000313" key="10">
    <source>
        <dbReference type="EMBL" id="KAF2680745.1"/>
    </source>
</evidence>
<dbReference type="InterPro" id="IPR015500">
    <property type="entry name" value="Peptidase_S8_subtilisin-rel"/>
</dbReference>
<evidence type="ECO:0000256" key="3">
    <source>
        <dbReference type="ARBA" id="ARBA00022729"/>
    </source>
</evidence>
<name>A0A6G1IRG4_9PLEO</name>
<feature type="active site" description="Charge relay system" evidence="6">
    <location>
        <position position="349"/>
    </location>
</feature>
<evidence type="ECO:0000259" key="9">
    <source>
        <dbReference type="Pfam" id="PF05922"/>
    </source>
</evidence>
<evidence type="ECO:0000313" key="11">
    <source>
        <dbReference type="Proteomes" id="UP000799291"/>
    </source>
</evidence>
<evidence type="ECO:0000259" key="8">
    <source>
        <dbReference type="Pfam" id="PF00082"/>
    </source>
</evidence>
<feature type="domain" description="Peptidase S8/S53" evidence="8">
    <location>
        <begin position="157"/>
        <end position="382"/>
    </location>
</feature>
<organism evidence="10 11">
    <name type="scientific">Lentithecium fluviatile CBS 122367</name>
    <dbReference type="NCBI Taxonomy" id="1168545"/>
    <lineage>
        <taxon>Eukaryota</taxon>
        <taxon>Fungi</taxon>
        <taxon>Dikarya</taxon>
        <taxon>Ascomycota</taxon>
        <taxon>Pezizomycotina</taxon>
        <taxon>Dothideomycetes</taxon>
        <taxon>Pleosporomycetidae</taxon>
        <taxon>Pleosporales</taxon>
        <taxon>Massarineae</taxon>
        <taxon>Lentitheciaceae</taxon>
        <taxon>Lentithecium</taxon>
    </lineage>
</organism>
<dbReference type="SUPFAM" id="SSF54897">
    <property type="entry name" value="Protease propeptides/inhibitors"/>
    <property type="match status" value="1"/>
</dbReference>
<evidence type="ECO:0000256" key="2">
    <source>
        <dbReference type="ARBA" id="ARBA00022670"/>
    </source>
</evidence>
<dbReference type="FunFam" id="3.40.50.200:FF:000014">
    <property type="entry name" value="Proteinase K"/>
    <property type="match status" value="1"/>
</dbReference>
<dbReference type="EMBL" id="MU005594">
    <property type="protein sequence ID" value="KAF2680745.1"/>
    <property type="molecule type" value="Genomic_DNA"/>
</dbReference>
<keyword evidence="4 6" id="KW-0378">Hydrolase</keyword>
<dbReference type="CDD" id="cd04077">
    <property type="entry name" value="Peptidases_S8_PCSK9_ProteinaseK_like"/>
    <property type="match status" value="1"/>
</dbReference>
<dbReference type="InterPro" id="IPR037045">
    <property type="entry name" value="S8pro/Inhibitor_I9_sf"/>
</dbReference>
<dbReference type="Gene3D" id="3.40.50.200">
    <property type="entry name" value="Peptidase S8/S53 domain"/>
    <property type="match status" value="1"/>
</dbReference>
<dbReference type="Gene3D" id="3.30.70.80">
    <property type="entry name" value="Peptidase S8 propeptide/proteinase inhibitor I9"/>
    <property type="match status" value="1"/>
</dbReference>
<dbReference type="OrthoDB" id="206201at2759"/>
<dbReference type="PRINTS" id="PR00723">
    <property type="entry name" value="SUBTILISIN"/>
</dbReference>
<feature type="domain" description="Inhibitor I9" evidence="9">
    <location>
        <begin position="37"/>
        <end position="116"/>
    </location>
</feature>
<evidence type="ECO:0000256" key="6">
    <source>
        <dbReference type="PROSITE-ProRule" id="PRU01240"/>
    </source>
</evidence>
<protein>
    <submittedName>
        <fullName evidence="10">Subtilisin-like protein</fullName>
    </submittedName>
</protein>
<reference evidence="10" key="1">
    <citation type="journal article" date="2020" name="Stud. Mycol.">
        <title>101 Dothideomycetes genomes: a test case for predicting lifestyles and emergence of pathogens.</title>
        <authorList>
            <person name="Haridas S."/>
            <person name="Albert R."/>
            <person name="Binder M."/>
            <person name="Bloem J."/>
            <person name="Labutti K."/>
            <person name="Salamov A."/>
            <person name="Andreopoulos B."/>
            <person name="Baker S."/>
            <person name="Barry K."/>
            <person name="Bills G."/>
            <person name="Bluhm B."/>
            <person name="Cannon C."/>
            <person name="Castanera R."/>
            <person name="Culley D."/>
            <person name="Daum C."/>
            <person name="Ezra D."/>
            <person name="Gonzalez J."/>
            <person name="Henrissat B."/>
            <person name="Kuo A."/>
            <person name="Liang C."/>
            <person name="Lipzen A."/>
            <person name="Lutzoni F."/>
            <person name="Magnuson J."/>
            <person name="Mondo S."/>
            <person name="Nolan M."/>
            <person name="Ohm R."/>
            <person name="Pangilinan J."/>
            <person name="Park H.-J."/>
            <person name="Ramirez L."/>
            <person name="Alfaro M."/>
            <person name="Sun H."/>
            <person name="Tritt A."/>
            <person name="Yoshinaga Y."/>
            <person name="Zwiers L.-H."/>
            <person name="Turgeon B."/>
            <person name="Goodwin S."/>
            <person name="Spatafora J."/>
            <person name="Crous P."/>
            <person name="Grigoriev I."/>
        </authorList>
    </citation>
    <scope>NUCLEOTIDE SEQUENCE</scope>
    <source>
        <strain evidence="10">CBS 122367</strain>
    </source>
</reference>
<feature type="signal peptide" evidence="7">
    <location>
        <begin position="1"/>
        <end position="21"/>
    </location>
</feature>
<keyword evidence="5 6" id="KW-0720">Serine protease</keyword>
<dbReference type="SUPFAM" id="SSF52743">
    <property type="entry name" value="Subtilisin-like"/>
    <property type="match status" value="1"/>
</dbReference>
<keyword evidence="3 7" id="KW-0732">Signal</keyword>
<accession>A0A6G1IRG4</accession>
<proteinExistence type="inferred from homology"/>
<dbReference type="GO" id="GO:0006508">
    <property type="term" value="P:proteolysis"/>
    <property type="evidence" value="ECO:0007669"/>
    <property type="project" value="UniProtKB-KW"/>
</dbReference>
<dbReference type="InterPro" id="IPR010259">
    <property type="entry name" value="S8pro/Inhibitor_I9"/>
</dbReference>
<evidence type="ECO:0000256" key="4">
    <source>
        <dbReference type="ARBA" id="ARBA00022801"/>
    </source>
</evidence>
<dbReference type="InterPro" id="IPR036852">
    <property type="entry name" value="Peptidase_S8/S53_dom_sf"/>
</dbReference>
<evidence type="ECO:0000256" key="5">
    <source>
        <dbReference type="ARBA" id="ARBA00022825"/>
    </source>
</evidence>
<evidence type="ECO:0000256" key="1">
    <source>
        <dbReference type="ARBA" id="ARBA00011073"/>
    </source>
</evidence>
<comment type="similarity">
    <text evidence="1 6">Belongs to the peptidase S8 family.</text>
</comment>
<dbReference type="InterPro" id="IPR050131">
    <property type="entry name" value="Peptidase_S8_subtilisin-like"/>
</dbReference>
<dbReference type="InterPro" id="IPR023828">
    <property type="entry name" value="Peptidase_S8_Ser-AS"/>
</dbReference>
<evidence type="ECO:0000256" key="7">
    <source>
        <dbReference type="SAM" id="SignalP"/>
    </source>
</evidence>
<dbReference type="PANTHER" id="PTHR43806">
    <property type="entry name" value="PEPTIDASE S8"/>
    <property type="match status" value="1"/>
</dbReference>
<dbReference type="Proteomes" id="UP000799291">
    <property type="component" value="Unassembled WGS sequence"/>
</dbReference>
<feature type="active site" description="Charge relay system" evidence="6">
    <location>
        <position position="159"/>
    </location>
</feature>
<dbReference type="PROSITE" id="PS00138">
    <property type="entry name" value="SUBTILASE_SER"/>
    <property type="match status" value="1"/>
</dbReference>
<dbReference type="InterPro" id="IPR000209">
    <property type="entry name" value="Peptidase_S8/S53_dom"/>
</dbReference>
<dbReference type="PANTHER" id="PTHR43806:SF58">
    <property type="entry name" value="ALKALINE PROTEASE 1-RELATED"/>
    <property type="match status" value="1"/>
</dbReference>
<keyword evidence="11" id="KW-1185">Reference proteome</keyword>
<dbReference type="PROSITE" id="PS51892">
    <property type="entry name" value="SUBTILASE"/>
    <property type="match status" value="1"/>
</dbReference>
<keyword evidence="2 6" id="KW-0645">Protease</keyword>